<reference evidence="5 6" key="1">
    <citation type="submission" date="2015-09" db="EMBL/GenBank/DDBJ databases">
        <title>Draft Genome Sequence of Pseudoalteromonas lipolytica UCD-48B.</title>
        <authorList>
            <person name="Krusor M."/>
            <person name="Coil D.A."/>
            <person name="Lang J.M."/>
            <person name="Eisen J.A."/>
            <person name="Alexiev A."/>
        </authorList>
    </citation>
    <scope>NUCLEOTIDE SEQUENCE [LARGE SCALE GENOMIC DNA]</scope>
    <source>
        <strain evidence="5 6">UCD-48B</strain>
    </source>
</reference>
<dbReference type="EMBL" id="LJTC01000003">
    <property type="protein sequence ID" value="KPM84527.1"/>
    <property type="molecule type" value="Genomic_DNA"/>
</dbReference>
<sequence length="151" mass="17300">MTTDNQTTLDLKQFLPYSLTNIAMQMSEQFSELYQQQFDLTVPQWRIIANLAQYGERTAKELCDMARMDKSTVSRAVKSLLTRNLITAKENPKDKRASLLSLSVEGNRLHEQIVPLANEWQAGLVSDLDRQELKQFISTLSKLSNHLNKNV</sequence>
<dbReference type="GO" id="GO:0003677">
    <property type="term" value="F:DNA binding"/>
    <property type="evidence" value="ECO:0007669"/>
    <property type="project" value="UniProtKB-KW"/>
</dbReference>
<organism evidence="5 6">
    <name type="scientific">Pseudoalteromonas lipolytica</name>
    <dbReference type="NCBI Taxonomy" id="570156"/>
    <lineage>
        <taxon>Bacteria</taxon>
        <taxon>Pseudomonadati</taxon>
        <taxon>Pseudomonadota</taxon>
        <taxon>Gammaproteobacteria</taxon>
        <taxon>Alteromonadales</taxon>
        <taxon>Pseudoalteromonadaceae</taxon>
        <taxon>Pseudoalteromonas</taxon>
    </lineage>
</organism>
<name>A0A0P7E4I4_9GAMM</name>
<evidence type="ECO:0000256" key="2">
    <source>
        <dbReference type="ARBA" id="ARBA00023125"/>
    </source>
</evidence>
<dbReference type="SMART" id="SM00347">
    <property type="entry name" value="HTH_MARR"/>
    <property type="match status" value="1"/>
</dbReference>
<gene>
    <name evidence="5" type="ORF">AOG27_06455</name>
</gene>
<keyword evidence="2" id="KW-0238">DNA-binding</keyword>
<dbReference type="Proteomes" id="UP000050378">
    <property type="component" value="Unassembled WGS sequence"/>
</dbReference>
<comment type="caution">
    <text evidence="5">The sequence shown here is derived from an EMBL/GenBank/DDBJ whole genome shotgun (WGS) entry which is preliminary data.</text>
</comment>
<keyword evidence="3" id="KW-0804">Transcription</keyword>
<dbReference type="AlphaFoldDB" id="A0A0P7E4I4"/>
<dbReference type="GO" id="GO:0003700">
    <property type="term" value="F:DNA-binding transcription factor activity"/>
    <property type="evidence" value="ECO:0007669"/>
    <property type="project" value="InterPro"/>
</dbReference>
<dbReference type="PANTHER" id="PTHR35790">
    <property type="entry name" value="HTH-TYPE TRANSCRIPTIONAL REGULATOR PCHR"/>
    <property type="match status" value="1"/>
</dbReference>
<dbReference type="SUPFAM" id="SSF46785">
    <property type="entry name" value="Winged helix' DNA-binding domain"/>
    <property type="match status" value="1"/>
</dbReference>
<dbReference type="Gene3D" id="1.10.10.10">
    <property type="entry name" value="Winged helix-like DNA-binding domain superfamily/Winged helix DNA-binding domain"/>
    <property type="match status" value="1"/>
</dbReference>
<dbReference type="PANTHER" id="PTHR35790:SF4">
    <property type="entry name" value="HTH-TYPE TRANSCRIPTIONAL REGULATOR PCHR"/>
    <property type="match status" value="1"/>
</dbReference>
<proteinExistence type="predicted"/>
<evidence type="ECO:0000256" key="3">
    <source>
        <dbReference type="ARBA" id="ARBA00023163"/>
    </source>
</evidence>
<dbReference type="InterPro" id="IPR036388">
    <property type="entry name" value="WH-like_DNA-bd_sf"/>
</dbReference>
<evidence type="ECO:0000313" key="5">
    <source>
        <dbReference type="EMBL" id="KPM84527.1"/>
    </source>
</evidence>
<accession>A0A0P7E4I4</accession>
<dbReference type="PATRIC" id="fig|570156.3.peg.2284"/>
<protein>
    <recommendedName>
        <fullName evidence="4">HTH marR-type domain-containing protein</fullName>
    </recommendedName>
</protein>
<dbReference type="InterPro" id="IPR000835">
    <property type="entry name" value="HTH_MarR-typ"/>
</dbReference>
<dbReference type="RefSeq" id="WP_054552190.1">
    <property type="nucleotide sequence ID" value="NZ_LJTC01000003.1"/>
</dbReference>
<evidence type="ECO:0000259" key="4">
    <source>
        <dbReference type="PROSITE" id="PS50995"/>
    </source>
</evidence>
<dbReference type="InterPro" id="IPR036390">
    <property type="entry name" value="WH_DNA-bd_sf"/>
</dbReference>
<dbReference type="Pfam" id="PF12802">
    <property type="entry name" value="MarR_2"/>
    <property type="match status" value="1"/>
</dbReference>
<evidence type="ECO:0000313" key="6">
    <source>
        <dbReference type="Proteomes" id="UP000050378"/>
    </source>
</evidence>
<evidence type="ECO:0000256" key="1">
    <source>
        <dbReference type="ARBA" id="ARBA00023015"/>
    </source>
</evidence>
<dbReference type="InterPro" id="IPR052067">
    <property type="entry name" value="Metal_resp_HTH_trans_reg"/>
</dbReference>
<keyword evidence="1" id="KW-0805">Transcription regulation</keyword>
<feature type="domain" description="HTH marR-type" evidence="4">
    <location>
        <begin position="12"/>
        <end position="145"/>
    </location>
</feature>
<dbReference type="PROSITE" id="PS50995">
    <property type="entry name" value="HTH_MARR_2"/>
    <property type="match status" value="1"/>
</dbReference>
<dbReference type="OrthoDB" id="8906692at2"/>
<dbReference type="STRING" id="570156.AOG27_06455"/>